<comment type="similarity">
    <text evidence="1 2">Belongs to the cytochrome P450 family.</text>
</comment>
<keyword evidence="2" id="KW-0349">Heme</keyword>
<dbReference type="SUPFAM" id="SSF48264">
    <property type="entry name" value="Cytochrome P450"/>
    <property type="match status" value="1"/>
</dbReference>
<proteinExistence type="inferred from homology"/>
<keyword evidence="4" id="KW-1185">Reference proteome</keyword>
<dbReference type="InterPro" id="IPR001128">
    <property type="entry name" value="Cyt_P450"/>
</dbReference>
<dbReference type="EMBL" id="BAAAHQ010000020">
    <property type="protein sequence ID" value="GAA0933166.1"/>
    <property type="molecule type" value="Genomic_DNA"/>
</dbReference>
<dbReference type="PANTHER" id="PTHR46696:SF1">
    <property type="entry name" value="CYTOCHROME P450 YJIB-RELATED"/>
    <property type="match status" value="1"/>
</dbReference>
<dbReference type="Proteomes" id="UP001501578">
    <property type="component" value="Unassembled WGS sequence"/>
</dbReference>
<evidence type="ECO:0000256" key="1">
    <source>
        <dbReference type="ARBA" id="ARBA00010617"/>
    </source>
</evidence>
<dbReference type="PANTHER" id="PTHR46696">
    <property type="entry name" value="P450, PUTATIVE (EUROFUNG)-RELATED"/>
    <property type="match status" value="1"/>
</dbReference>
<organism evidence="3 4">
    <name type="scientific">Nonomuraea longicatena</name>
    <dbReference type="NCBI Taxonomy" id="83682"/>
    <lineage>
        <taxon>Bacteria</taxon>
        <taxon>Bacillati</taxon>
        <taxon>Actinomycetota</taxon>
        <taxon>Actinomycetes</taxon>
        <taxon>Streptosporangiales</taxon>
        <taxon>Streptosporangiaceae</taxon>
        <taxon>Nonomuraea</taxon>
    </lineage>
</organism>
<keyword evidence="2" id="KW-0503">Monooxygenase</keyword>
<keyword evidence="2" id="KW-0560">Oxidoreductase</keyword>
<sequence length="397" mass="44133">MPEILPHDFLLTSKSSEEANQKYADLRAKGPVHHLEWPPGVPGLLLVDYEHARAALADPRISKSLDNAPEFFRTMVAGTDSTLFDNMLFADPPDHTRLRRVATHAFTMRRVEQLRPRIEEITNRLIDEMEGKGEGDLIEDLAFPLPISVISEMLAVPHEERERFRAWSSALLEPALTPEQQERGNQAIKELSGFFERHIAEHRANPADGFVGALLAGDLSDRELVSTLVLLLVAGHETTVNLIANGTLALLRNPEQFELLKRRPDLVPNAVEEFLRYDAPVDHSTMRIASEDMEIAGVPVPKGHLVHVALGSSGRDQDANDDPDGLDITRESVKHLSFGHGLHFCLGAPLARLEAQVAFRLIAERLPTLRLDCPSESLAWRLNTSFVRSLAALPVAF</sequence>
<dbReference type="Pfam" id="PF00067">
    <property type="entry name" value="p450"/>
    <property type="match status" value="2"/>
</dbReference>
<dbReference type="InterPro" id="IPR017972">
    <property type="entry name" value="Cyt_P450_CS"/>
</dbReference>
<dbReference type="PRINTS" id="PR00359">
    <property type="entry name" value="BP450"/>
</dbReference>
<reference evidence="4" key="1">
    <citation type="journal article" date="2019" name="Int. J. Syst. Evol. Microbiol.">
        <title>The Global Catalogue of Microorganisms (GCM) 10K type strain sequencing project: providing services to taxonomists for standard genome sequencing and annotation.</title>
        <authorList>
            <consortium name="The Broad Institute Genomics Platform"/>
            <consortium name="The Broad Institute Genome Sequencing Center for Infectious Disease"/>
            <person name="Wu L."/>
            <person name="Ma J."/>
        </authorList>
    </citation>
    <scope>NUCLEOTIDE SEQUENCE [LARGE SCALE GENOMIC DNA]</scope>
    <source>
        <strain evidence="4">JCM 11136</strain>
    </source>
</reference>
<dbReference type="Gene3D" id="1.10.630.10">
    <property type="entry name" value="Cytochrome P450"/>
    <property type="match status" value="1"/>
</dbReference>
<gene>
    <name evidence="3" type="ORF">GCM10009560_39230</name>
</gene>
<name>A0ABP4A8Q1_9ACTN</name>
<evidence type="ECO:0000313" key="3">
    <source>
        <dbReference type="EMBL" id="GAA0933166.1"/>
    </source>
</evidence>
<dbReference type="InterPro" id="IPR002397">
    <property type="entry name" value="Cyt_P450_B"/>
</dbReference>
<evidence type="ECO:0000256" key="2">
    <source>
        <dbReference type="RuleBase" id="RU000461"/>
    </source>
</evidence>
<keyword evidence="2" id="KW-0408">Iron</keyword>
<dbReference type="CDD" id="cd11029">
    <property type="entry name" value="CYP107-like"/>
    <property type="match status" value="1"/>
</dbReference>
<keyword evidence="2" id="KW-0479">Metal-binding</keyword>
<accession>A0ABP4A8Q1</accession>
<protein>
    <submittedName>
        <fullName evidence="3">Cytochrome P450</fullName>
    </submittedName>
</protein>
<dbReference type="RefSeq" id="WP_343951357.1">
    <property type="nucleotide sequence ID" value="NZ_BAAAHQ010000020.1"/>
</dbReference>
<dbReference type="InterPro" id="IPR036396">
    <property type="entry name" value="Cyt_P450_sf"/>
</dbReference>
<dbReference type="PROSITE" id="PS00086">
    <property type="entry name" value="CYTOCHROME_P450"/>
    <property type="match status" value="1"/>
</dbReference>
<comment type="caution">
    <text evidence="3">The sequence shown here is derived from an EMBL/GenBank/DDBJ whole genome shotgun (WGS) entry which is preliminary data.</text>
</comment>
<evidence type="ECO:0000313" key="4">
    <source>
        <dbReference type="Proteomes" id="UP001501578"/>
    </source>
</evidence>